<evidence type="ECO:0000256" key="2">
    <source>
        <dbReference type="SAM" id="Phobius"/>
    </source>
</evidence>
<comment type="caution">
    <text evidence="3">The sequence shown here is derived from an EMBL/GenBank/DDBJ whole genome shotgun (WGS) entry which is preliminary data.</text>
</comment>
<proteinExistence type="predicted"/>
<dbReference type="Proteomes" id="UP000682733">
    <property type="component" value="Unassembled WGS sequence"/>
</dbReference>
<keyword evidence="2" id="KW-1133">Transmembrane helix</keyword>
<feature type="region of interest" description="Disordered" evidence="1">
    <location>
        <begin position="82"/>
        <end position="116"/>
    </location>
</feature>
<dbReference type="Proteomes" id="UP000681722">
    <property type="component" value="Unassembled WGS sequence"/>
</dbReference>
<dbReference type="Proteomes" id="UP000677228">
    <property type="component" value="Unassembled WGS sequence"/>
</dbReference>
<evidence type="ECO:0000256" key="1">
    <source>
        <dbReference type="SAM" id="MobiDB-lite"/>
    </source>
</evidence>
<reference evidence="3" key="1">
    <citation type="submission" date="2021-02" db="EMBL/GenBank/DDBJ databases">
        <authorList>
            <person name="Nowell W R."/>
        </authorList>
    </citation>
    <scope>NUCLEOTIDE SEQUENCE</scope>
</reference>
<keyword evidence="2" id="KW-0472">Membrane</keyword>
<sequence length="224" mass="26029">PSVTFAGKLAGVIIGFFLFLLSMIVMYIILACVGIREGYFMTNEPYEGGTTYALISSTHPNTSQYIPQDHWKTVEASNKNHPAYYSDTYNSQQRHEEPMSTPYINYNDNTDVRRQPQPTQYYENQPQHTQHHQEPEHTQYYQNQPPHQQQIDSSPRTQQQKDKNFVIEMPEKFLAGRNISPRSRERSIQKVVTDIGHIVEDAKKRYNGNVPNKVIVQVDKNLQQ</sequence>
<dbReference type="EMBL" id="CAJNOK010044419">
    <property type="protein sequence ID" value="CAF1574446.1"/>
    <property type="molecule type" value="Genomic_DNA"/>
</dbReference>
<feature type="transmembrane region" description="Helical" evidence="2">
    <location>
        <begin position="12"/>
        <end position="35"/>
    </location>
</feature>
<dbReference type="Proteomes" id="UP000663829">
    <property type="component" value="Unassembled WGS sequence"/>
</dbReference>
<dbReference type="EMBL" id="CAJNOQ010019642">
    <property type="protein sequence ID" value="CAF1454148.1"/>
    <property type="molecule type" value="Genomic_DNA"/>
</dbReference>
<protein>
    <submittedName>
        <fullName evidence="3">Uncharacterized protein</fullName>
    </submittedName>
</protein>
<evidence type="ECO:0000313" key="7">
    <source>
        <dbReference type="Proteomes" id="UP000663829"/>
    </source>
</evidence>
<dbReference type="EMBL" id="CAJOBC010085094">
    <property type="protein sequence ID" value="CAF4326600.1"/>
    <property type="molecule type" value="Genomic_DNA"/>
</dbReference>
<organism evidence="3 7">
    <name type="scientific">Didymodactylos carnosus</name>
    <dbReference type="NCBI Taxonomy" id="1234261"/>
    <lineage>
        <taxon>Eukaryota</taxon>
        <taxon>Metazoa</taxon>
        <taxon>Spiralia</taxon>
        <taxon>Gnathifera</taxon>
        <taxon>Rotifera</taxon>
        <taxon>Eurotatoria</taxon>
        <taxon>Bdelloidea</taxon>
        <taxon>Philodinida</taxon>
        <taxon>Philodinidae</taxon>
        <taxon>Didymodactylos</taxon>
    </lineage>
</organism>
<dbReference type="AlphaFoldDB" id="A0A815PVG7"/>
<dbReference type="OrthoDB" id="10071197at2759"/>
<dbReference type="EMBL" id="CAJOBA010067302">
    <property type="protein sequence ID" value="CAF4370466.1"/>
    <property type="molecule type" value="Genomic_DNA"/>
</dbReference>
<accession>A0A815PVG7</accession>
<evidence type="ECO:0000313" key="3">
    <source>
        <dbReference type="EMBL" id="CAF1454148.1"/>
    </source>
</evidence>
<evidence type="ECO:0000313" key="6">
    <source>
        <dbReference type="EMBL" id="CAF4370466.1"/>
    </source>
</evidence>
<gene>
    <name evidence="3" type="ORF">GPM918_LOCUS34840</name>
    <name evidence="4" type="ORF">OVA965_LOCUS40566</name>
    <name evidence="5" type="ORF">SRO942_LOCUS35553</name>
    <name evidence="6" type="ORF">TMI583_LOCUS42021</name>
</gene>
<name>A0A815PVG7_9BILA</name>
<evidence type="ECO:0000313" key="5">
    <source>
        <dbReference type="EMBL" id="CAF4326600.1"/>
    </source>
</evidence>
<feature type="non-terminal residue" evidence="3">
    <location>
        <position position="1"/>
    </location>
</feature>
<evidence type="ECO:0000313" key="4">
    <source>
        <dbReference type="EMBL" id="CAF1574446.1"/>
    </source>
</evidence>
<keyword evidence="7" id="KW-1185">Reference proteome</keyword>
<keyword evidence="2" id="KW-0812">Transmembrane</keyword>